<dbReference type="RefSeq" id="WP_313980215.1">
    <property type="nucleotide sequence ID" value="NZ_JASJOS010000006.1"/>
</dbReference>
<gene>
    <name evidence="2" type="ORF">QNI16_15260</name>
</gene>
<dbReference type="SUPFAM" id="SSF53474">
    <property type="entry name" value="alpha/beta-Hydrolases"/>
    <property type="match status" value="1"/>
</dbReference>
<reference evidence="2" key="1">
    <citation type="submission" date="2023-05" db="EMBL/GenBank/DDBJ databases">
        <authorList>
            <person name="Zhang X."/>
        </authorList>
    </citation>
    <scope>NUCLEOTIDE SEQUENCE</scope>
    <source>
        <strain evidence="2">YF14B1</strain>
    </source>
</reference>
<accession>A0AAE3QR25</accession>
<name>A0AAE3QR25_9BACT</name>
<dbReference type="Pfam" id="PF00756">
    <property type="entry name" value="Esterase"/>
    <property type="match status" value="1"/>
</dbReference>
<feature type="signal peptide" evidence="1">
    <location>
        <begin position="1"/>
        <end position="24"/>
    </location>
</feature>
<evidence type="ECO:0000313" key="3">
    <source>
        <dbReference type="Proteomes" id="UP001241110"/>
    </source>
</evidence>
<dbReference type="EMBL" id="JASJOS010000006">
    <property type="protein sequence ID" value="MDJ1481858.1"/>
    <property type="molecule type" value="Genomic_DNA"/>
</dbReference>
<protein>
    <submittedName>
        <fullName evidence="2">Alpha/beta hydrolase-fold protein</fullName>
    </submittedName>
</protein>
<dbReference type="AlphaFoldDB" id="A0AAE3QR25"/>
<comment type="caution">
    <text evidence="2">The sequence shown here is derived from an EMBL/GenBank/DDBJ whole genome shotgun (WGS) entry which is preliminary data.</text>
</comment>
<dbReference type="Proteomes" id="UP001241110">
    <property type="component" value="Unassembled WGS sequence"/>
</dbReference>
<proteinExistence type="predicted"/>
<dbReference type="PANTHER" id="PTHR48098">
    <property type="entry name" value="ENTEROCHELIN ESTERASE-RELATED"/>
    <property type="match status" value="1"/>
</dbReference>
<sequence length="367" mass="41796">MAHLKFLCLLLVFTDLISSGLAQSKAKTTSLQIPEVKQGSLITEKLPSEILKENRIGLDPNRTIKVYLPSGYASSQKSYPVIYYFHNIFWSVEKMFENGNVVKLLDRGITSGMIQDFIFVAADFSTPTTGSIYENSPISGRWLDFITKELVPFIDKRFRTLPHRNSRGLAGDFMGGRGALKLAMVHADLFSVVYALHPVATGSGQIPWSYVQVDWKKLYQCKTVDELGGDGRSKLFITISQAFLPNPNRPPFYCDYFMEPEKGEPKLHTANTKKTKDGFLLDATLEESASNLRSMRGIAFDWGRFDPTQAHVYSNQDFSRKLEDLGIEHEAEEYRGDPWDKTWTENGRFYSRLLPFFERHLVFEPAN</sequence>
<dbReference type="InterPro" id="IPR050583">
    <property type="entry name" value="Mycobacterial_A85_antigen"/>
</dbReference>
<keyword evidence="2" id="KW-0378">Hydrolase</keyword>
<dbReference type="GO" id="GO:0016787">
    <property type="term" value="F:hydrolase activity"/>
    <property type="evidence" value="ECO:0007669"/>
    <property type="project" value="UniProtKB-KW"/>
</dbReference>
<dbReference type="InterPro" id="IPR029058">
    <property type="entry name" value="AB_hydrolase_fold"/>
</dbReference>
<keyword evidence="1" id="KW-0732">Signal</keyword>
<feature type="chain" id="PRO_5042016192" evidence="1">
    <location>
        <begin position="25"/>
        <end position="367"/>
    </location>
</feature>
<organism evidence="2 3">
    <name type="scientific">Xanthocytophaga flava</name>
    <dbReference type="NCBI Taxonomy" id="3048013"/>
    <lineage>
        <taxon>Bacteria</taxon>
        <taxon>Pseudomonadati</taxon>
        <taxon>Bacteroidota</taxon>
        <taxon>Cytophagia</taxon>
        <taxon>Cytophagales</taxon>
        <taxon>Rhodocytophagaceae</taxon>
        <taxon>Xanthocytophaga</taxon>
    </lineage>
</organism>
<evidence type="ECO:0000313" key="2">
    <source>
        <dbReference type="EMBL" id="MDJ1481858.1"/>
    </source>
</evidence>
<evidence type="ECO:0000256" key="1">
    <source>
        <dbReference type="SAM" id="SignalP"/>
    </source>
</evidence>
<dbReference type="InterPro" id="IPR000801">
    <property type="entry name" value="Esterase-like"/>
</dbReference>
<dbReference type="Gene3D" id="3.40.50.1820">
    <property type="entry name" value="alpha/beta hydrolase"/>
    <property type="match status" value="1"/>
</dbReference>